<dbReference type="Proteomes" id="UP000580250">
    <property type="component" value="Unassembled WGS sequence"/>
</dbReference>
<evidence type="ECO:0000313" key="3">
    <source>
        <dbReference type="Proteomes" id="UP000580250"/>
    </source>
</evidence>
<organism evidence="2 3">
    <name type="scientific">Meloidogyne enterolobii</name>
    <name type="common">Root-knot nematode worm</name>
    <name type="synonym">Meloidogyne mayaguensis</name>
    <dbReference type="NCBI Taxonomy" id="390850"/>
    <lineage>
        <taxon>Eukaryota</taxon>
        <taxon>Metazoa</taxon>
        <taxon>Ecdysozoa</taxon>
        <taxon>Nematoda</taxon>
        <taxon>Chromadorea</taxon>
        <taxon>Rhabditida</taxon>
        <taxon>Tylenchina</taxon>
        <taxon>Tylenchomorpha</taxon>
        <taxon>Tylenchoidea</taxon>
        <taxon>Meloidogynidae</taxon>
        <taxon>Meloidogyninae</taxon>
        <taxon>Meloidogyne</taxon>
    </lineage>
</organism>
<sequence>MSSLLFKFYIIFLILLIINNCNSSRIKIQRNLNRYTSTPKPVSTLKEENELLLDENEDESPLLRLIRSFKQKQQKKKKQKEVKQKEVQCWIRINKKLGEFYYEHGKCECLYDNKFVCIGEKHIDPYNYYCEKKFNFLK</sequence>
<gene>
    <name evidence="2" type="ORF">MENT_LOCUS5112</name>
</gene>
<evidence type="ECO:0000313" key="2">
    <source>
        <dbReference type="EMBL" id="CAD2136534.1"/>
    </source>
</evidence>
<keyword evidence="1" id="KW-0732">Signal</keyword>
<proteinExistence type="predicted"/>
<comment type="caution">
    <text evidence="2">The sequence shown here is derived from an EMBL/GenBank/DDBJ whole genome shotgun (WGS) entry which is preliminary data.</text>
</comment>
<feature type="signal peptide" evidence="1">
    <location>
        <begin position="1"/>
        <end position="23"/>
    </location>
</feature>
<dbReference type="EMBL" id="CAJEWN010000018">
    <property type="protein sequence ID" value="CAD2136534.1"/>
    <property type="molecule type" value="Genomic_DNA"/>
</dbReference>
<reference evidence="2 3" key="1">
    <citation type="submission" date="2020-08" db="EMBL/GenBank/DDBJ databases">
        <authorList>
            <person name="Koutsovoulos G."/>
            <person name="Danchin GJ E."/>
        </authorList>
    </citation>
    <scope>NUCLEOTIDE SEQUENCE [LARGE SCALE GENOMIC DNA]</scope>
</reference>
<dbReference type="AlphaFoldDB" id="A0A6V7TW03"/>
<name>A0A6V7TW03_MELEN</name>
<protein>
    <submittedName>
        <fullName evidence="2">Uncharacterized protein</fullName>
    </submittedName>
</protein>
<evidence type="ECO:0000256" key="1">
    <source>
        <dbReference type="SAM" id="SignalP"/>
    </source>
</evidence>
<feature type="chain" id="PRO_5027901862" evidence="1">
    <location>
        <begin position="24"/>
        <end position="138"/>
    </location>
</feature>
<accession>A0A6V7TW03</accession>